<keyword evidence="3" id="KW-1185">Reference proteome</keyword>
<dbReference type="EMBL" id="JAZAQF010000074">
    <property type="protein sequence ID" value="MFG3818407.1"/>
    <property type="molecule type" value="Genomic_DNA"/>
</dbReference>
<protein>
    <recommendedName>
        <fullName evidence="4">Ribbon-helix-helix protein CopG domain-containing protein</fullName>
    </recommendedName>
</protein>
<evidence type="ECO:0000313" key="3">
    <source>
        <dbReference type="Proteomes" id="UP001604335"/>
    </source>
</evidence>
<evidence type="ECO:0000256" key="1">
    <source>
        <dbReference type="SAM" id="MobiDB-lite"/>
    </source>
</evidence>
<accession>A0ABW7CB88</accession>
<sequence length="81" mass="9220">MEPSTMGDRAASPRPEREKVELSIRLDPDLLDRVNHLTDDPSKIIEAAVRQWLRGGPAREDDLSRLLPRNPVVPPRGEWND</sequence>
<evidence type="ECO:0008006" key="4">
    <source>
        <dbReference type="Google" id="ProtNLM"/>
    </source>
</evidence>
<feature type="region of interest" description="Disordered" evidence="1">
    <location>
        <begin position="60"/>
        <end position="81"/>
    </location>
</feature>
<organism evidence="2 3">
    <name type="scientific">Limnothrix redekei LRLZ20PSL1</name>
    <dbReference type="NCBI Taxonomy" id="3112953"/>
    <lineage>
        <taxon>Bacteria</taxon>
        <taxon>Bacillati</taxon>
        <taxon>Cyanobacteriota</taxon>
        <taxon>Cyanophyceae</taxon>
        <taxon>Pseudanabaenales</taxon>
        <taxon>Pseudanabaenaceae</taxon>
        <taxon>Limnothrix</taxon>
    </lineage>
</organism>
<reference evidence="3" key="1">
    <citation type="journal article" date="2024" name="Algal Res.">
        <title>Biochemical, toxicological and genomic investigation of a high-biomass producing Limnothrix strain isolated from Italian shallow drinking water reservoir.</title>
        <authorList>
            <person name="Simonazzi M."/>
            <person name="Shishido T.K."/>
            <person name="Delbaje E."/>
            <person name="Wahlsten M."/>
            <person name="Fewer D.P."/>
            <person name="Sivonen K."/>
            <person name="Pezzolesi L."/>
            <person name="Pistocchi R."/>
        </authorList>
    </citation>
    <scope>NUCLEOTIDE SEQUENCE [LARGE SCALE GENOMIC DNA]</scope>
    <source>
        <strain evidence="3">LRLZ20PSL1</strain>
    </source>
</reference>
<dbReference type="Proteomes" id="UP001604335">
    <property type="component" value="Unassembled WGS sequence"/>
</dbReference>
<evidence type="ECO:0000313" key="2">
    <source>
        <dbReference type="EMBL" id="MFG3818407.1"/>
    </source>
</evidence>
<comment type="caution">
    <text evidence="2">The sequence shown here is derived from an EMBL/GenBank/DDBJ whole genome shotgun (WGS) entry which is preliminary data.</text>
</comment>
<name>A0ABW7CB88_9CYAN</name>
<proteinExistence type="predicted"/>
<gene>
    <name evidence="2" type="ORF">VPK24_12220</name>
</gene>
<feature type="region of interest" description="Disordered" evidence="1">
    <location>
        <begin position="1"/>
        <end position="20"/>
    </location>
</feature>